<comment type="caution">
    <text evidence="2">The sequence shown here is derived from an EMBL/GenBank/DDBJ whole genome shotgun (WGS) entry which is preliminary data.</text>
</comment>
<feature type="signal peptide" evidence="1">
    <location>
        <begin position="1"/>
        <end position="20"/>
    </location>
</feature>
<dbReference type="STRING" id="1220578.FPE01S_04_03170"/>
<sequence>MKRYVIVVLCLALMMSYASKTNAQQAAINMELLNDDAGLTSPIDYAPAGSGIRSISASFNEKTVVLNWMAKDNISSAAYVVERSLDGSSFEAVGDAVTMSDNGRFDFADRLGSKAINTRDIYYRIGWKQDNARMTYTKPMLVRVNKSGIVEYVTVFPHPEQNDINLLLSLKDQGFMTAVLTDDNGKEVMQRQGKMEAGQHQLALTGTNNLNKGIYWLEVRVNSKEALRLQLIKE</sequence>
<keyword evidence="3" id="KW-1185">Reference proteome</keyword>
<organism evidence="2 3">
    <name type="scientific">Flavihumibacter petaseus NBRC 106054</name>
    <dbReference type="NCBI Taxonomy" id="1220578"/>
    <lineage>
        <taxon>Bacteria</taxon>
        <taxon>Pseudomonadati</taxon>
        <taxon>Bacteroidota</taxon>
        <taxon>Chitinophagia</taxon>
        <taxon>Chitinophagales</taxon>
        <taxon>Chitinophagaceae</taxon>
        <taxon>Flavihumibacter</taxon>
    </lineage>
</organism>
<name>A0A0E9N5I1_9BACT</name>
<evidence type="ECO:0000256" key="1">
    <source>
        <dbReference type="SAM" id="SignalP"/>
    </source>
</evidence>
<reference evidence="2 3" key="1">
    <citation type="submission" date="2015-04" db="EMBL/GenBank/DDBJ databases">
        <title>Whole genome shotgun sequence of Flavihumibacter petaseus NBRC 106054.</title>
        <authorList>
            <person name="Miyazawa S."/>
            <person name="Hosoyama A."/>
            <person name="Hashimoto M."/>
            <person name="Noguchi M."/>
            <person name="Tsuchikane K."/>
            <person name="Ohji S."/>
            <person name="Yamazoe A."/>
            <person name="Ichikawa N."/>
            <person name="Kimura A."/>
            <person name="Fujita N."/>
        </authorList>
    </citation>
    <scope>NUCLEOTIDE SEQUENCE [LARGE SCALE GENOMIC DNA]</scope>
    <source>
        <strain evidence="2 3">NBRC 106054</strain>
    </source>
</reference>
<feature type="chain" id="PRO_5002430424" description="Secretion system C-terminal sorting domain-containing protein" evidence="1">
    <location>
        <begin position="21"/>
        <end position="234"/>
    </location>
</feature>
<keyword evidence="1" id="KW-0732">Signal</keyword>
<evidence type="ECO:0008006" key="4">
    <source>
        <dbReference type="Google" id="ProtNLM"/>
    </source>
</evidence>
<proteinExistence type="predicted"/>
<dbReference type="EMBL" id="BBWV01000004">
    <property type="protein sequence ID" value="GAO45074.1"/>
    <property type="molecule type" value="Genomic_DNA"/>
</dbReference>
<dbReference type="RefSeq" id="WP_046371048.1">
    <property type="nucleotide sequence ID" value="NZ_BBWV01000004.1"/>
</dbReference>
<evidence type="ECO:0000313" key="2">
    <source>
        <dbReference type="EMBL" id="GAO45074.1"/>
    </source>
</evidence>
<dbReference type="OrthoDB" id="9805017at2"/>
<protein>
    <recommendedName>
        <fullName evidence="4">Secretion system C-terminal sorting domain-containing protein</fullName>
    </recommendedName>
</protein>
<evidence type="ECO:0000313" key="3">
    <source>
        <dbReference type="Proteomes" id="UP000033121"/>
    </source>
</evidence>
<accession>A0A0E9N5I1</accession>
<dbReference type="AlphaFoldDB" id="A0A0E9N5I1"/>
<gene>
    <name evidence="2" type="ORF">FPE01S_04_03170</name>
</gene>
<dbReference type="Proteomes" id="UP000033121">
    <property type="component" value="Unassembled WGS sequence"/>
</dbReference>